<dbReference type="AlphaFoldDB" id="A0A914Z121"/>
<sequence>MMNASGNQKKQQHDFIEVSYHTSTSCDLCKRSMSSIFRNLVAYECKRCHQKYHKEHVEKNEVPPCKCKYESISKLYVMTEREDEAKVWFNNLTKLISIRSVVLKSF</sequence>
<protein>
    <submittedName>
        <fullName evidence="5">Phorbol-ester/DAG-type domain-containing protein</fullName>
    </submittedName>
</protein>
<evidence type="ECO:0000313" key="4">
    <source>
        <dbReference type="Proteomes" id="UP000887577"/>
    </source>
</evidence>
<proteinExistence type="predicted"/>
<dbReference type="PROSITE" id="PS50081">
    <property type="entry name" value="ZF_DAG_PE_2"/>
    <property type="match status" value="1"/>
</dbReference>
<dbReference type="GO" id="GO:0046872">
    <property type="term" value="F:metal ion binding"/>
    <property type="evidence" value="ECO:0007669"/>
    <property type="project" value="UniProtKB-KW"/>
</dbReference>
<dbReference type="Proteomes" id="UP000887577">
    <property type="component" value="Unplaced"/>
</dbReference>
<dbReference type="InterPro" id="IPR002219">
    <property type="entry name" value="PKC_DAG/PE"/>
</dbReference>
<accession>A0A914Z121</accession>
<dbReference type="Gene3D" id="3.30.60.20">
    <property type="match status" value="1"/>
</dbReference>
<evidence type="ECO:0000256" key="2">
    <source>
        <dbReference type="ARBA" id="ARBA00022833"/>
    </source>
</evidence>
<evidence type="ECO:0000313" key="5">
    <source>
        <dbReference type="WBParaSite" id="PSU_v2.g3972.t1"/>
    </source>
</evidence>
<reference evidence="5" key="1">
    <citation type="submission" date="2022-11" db="UniProtKB">
        <authorList>
            <consortium name="WormBaseParasite"/>
        </authorList>
    </citation>
    <scope>IDENTIFICATION</scope>
</reference>
<keyword evidence="2" id="KW-0862">Zinc</keyword>
<keyword evidence="4" id="KW-1185">Reference proteome</keyword>
<name>A0A914Z121_9BILA</name>
<evidence type="ECO:0000256" key="1">
    <source>
        <dbReference type="ARBA" id="ARBA00022723"/>
    </source>
</evidence>
<dbReference type="InterPro" id="IPR046349">
    <property type="entry name" value="C1-like_sf"/>
</dbReference>
<dbReference type="WBParaSite" id="PSU_v2.g3972.t1">
    <property type="protein sequence ID" value="PSU_v2.g3972.t1"/>
    <property type="gene ID" value="PSU_v2.g3972"/>
</dbReference>
<feature type="domain" description="Phorbol-ester/DAG-type" evidence="3">
    <location>
        <begin position="12"/>
        <end position="65"/>
    </location>
</feature>
<keyword evidence="1" id="KW-0479">Metal-binding</keyword>
<dbReference type="SUPFAM" id="SSF57889">
    <property type="entry name" value="Cysteine-rich domain"/>
    <property type="match status" value="1"/>
</dbReference>
<evidence type="ECO:0000259" key="3">
    <source>
        <dbReference type="PROSITE" id="PS50081"/>
    </source>
</evidence>
<dbReference type="SMART" id="SM00109">
    <property type="entry name" value="C1"/>
    <property type="match status" value="1"/>
</dbReference>
<organism evidence="4 5">
    <name type="scientific">Panagrolaimus superbus</name>
    <dbReference type="NCBI Taxonomy" id="310955"/>
    <lineage>
        <taxon>Eukaryota</taxon>
        <taxon>Metazoa</taxon>
        <taxon>Ecdysozoa</taxon>
        <taxon>Nematoda</taxon>
        <taxon>Chromadorea</taxon>
        <taxon>Rhabditida</taxon>
        <taxon>Tylenchina</taxon>
        <taxon>Panagrolaimomorpha</taxon>
        <taxon>Panagrolaimoidea</taxon>
        <taxon>Panagrolaimidae</taxon>
        <taxon>Panagrolaimus</taxon>
    </lineage>
</organism>